<dbReference type="RefSeq" id="WP_097787973.1">
    <property type="nucleotide sequence ID" value="NZ_BAAADT010000015.1"/>
</dbReference>
<dbReference type="AlphaFoldDB" id="A0A291P3F5"/>
<reference evidence="2 3" key="1">
    <citation type="journal article" date="2017" name="Sci. Rep.">
        <title>Revealing the Saline Adaptation Strategies of the Halophilic Bacterium Halomonas beimenensis through High-throughput Omics and Transposon Mutagenesis Approaches.</title>
        <authorList>
            <person name="Chen Y.H."/>
            <person name="Lin S.S."/>
            <person name="Shyu Y.T."/>
        </authorList>
    </citation>
    <scope>NUCLEOTIDE SEQUENCE [LARGE SCALE GENOMIC DNA]</scope>
    <source>
        <strain evidence="2 3">NTU-111</strain>
    </source>
</reference>
<sequence length="110" mass="11790">MINTIQARVIGAMRYSMDNGVKGAKLTVMNEADANNENRVGYEVATISAPYEILDQIRPYAANMPCNLEIDAEMRTTGGKITMHAIAVRKPAASGQPQAAPAEPKQAAKS</sequence>
<dbReference type="KEGG" id="hbe:BEI_0439"/>
<evidence type="ECO:0000313" key="2">
    <source>
        <dbReference type="EMBL" id="ATJ81426.1"/>
    </source>
</evidence>
<dbReference type="EMBL" id="CP021435">
    <property type="protein sequence ID" value="ATJ81426.1"/>
    <property type="molecule type" value="Genomic_DNA"/>
</dbReference>
<name>A0A291P3F5_9GAMM</name>
<dbReference type="OrthoDB" id="6168375at2"/>
<gene>
    <name evidence="2" type="ORF">BEI_0439</name>
</gene>
<organism evidence="2 3">
    <name type="scientific">Halomonas beimenensis</name>
    <dbReference type="NCBI Taxonomy" id="475662"/>
    <lineage>
        <taxon>Bacteria</taxon>
        <taxon>Pseudomonadati</taxon>
        <taxon>Pseudomonadota</taxon>
        <taxon>Gammaproteobacteria</taxon>
        <taxon>Oceanospirillales</taxon>
        <taxon>Halomonadaceae</taxon>
        <taxon>Halomonas</taxon>
    </lineage>
</organism>
<keyword evidence="3" id="KW-1185">Reference proteome</keyword>
<accession>A0A291P3F5</accession>
<feature type="compositionally biased region" description="Low complexity" evidence="1">
    <location>
        <begin position="91"/>
        <end position="110"/>
    </location>
</feature>
<proteinExistence type="predicted"/>
<dbReference type="Proteomes" id="UP000219993">
    <property type="component" value="Chromosome"/>
</dbReference>
<evidence type="ECO:0000256" key="1">
    <source>
        <dbReference type="SAM" id="MobiDB-lite"/>
    </source>
</evidence>
<feature type="region of interest" description="Disordered" evidence="1">
    <location>
        <begin position="90"/>
        <end position="110"/>
    </location>
</feature>
<evidence type="ECO:0000313" key="3">
    <source>
        <dbReference type="Proteomes" id="UP000219993"/>
    </source>
</evidence>
<protein>
    <submittedName>
        <fullName evidence="2">Uncharacterized protein</fullName>
    </submittedName>
</protein>